<comment type="caution">
    <text evidence="2">The sequence shown here is derived from an EMBL/GenBank/DDBJ whole genome shotgun (WGS) entry which is preliminary data.</text>
</comment>
<dbReference type="PANTHER" id="PTHR12599">
    <property type="entry name" value="PTERIN-4-ALPHA-CARBINOLAMINE DEHYDRATASE"/>
    <property type="match status" value="1"/>
</dbReference>
<gene>
    <name evidence="2" type="ORF">IV203_015392</name>
</gene>
<evidence type="ECO:0000256" key="1">
    <source>
        <dbReference type="ARBA" id="ARBA00030497"/>
    </source>
</evidence>
<dbReference type="Proteomes" id="UP000693970">
    <property type="component" value="Unassembled WGS sequence"/>
</dbReference>
<dbReference type="GO" id="GO:0008124">
    <property type="term" value="F:4-alpha-hydroxytetrahydrobiopterin dehydratase activity"/>
    <property type="evidence" value="ECO:0007669"/>
    <property type="project" value="InterPro"/>
</dbReference>
<dbReference type="AlphaFoldDB" id="A0A9K3LC41"/>
<accession>A0A9K3LC41</accession>
<evidence type="ECO:0000313" key="2">
    <source>
        <dbReference type="EMBL" id="KAG7358803.1"/>
    </source>
</evidence>
<reference evidence="2" key="2">
    <citation type="submission" date="2021-04" db="EMBL/GenBank/DDBJ databases">
        <authorList>
            <person name="Podell S."/>
        </authorList>
    </citation>
    <scope>NUCLEOTIDE SEQUENCE</scope>
    <source>
        <strain evidence="2">Hildebrandi</strain>
    </source>
</reference>
<dbReference type="GO" id="GO:0006729">
    <property type="term" value="P:tetrahydrobiopterin biosynthetic process"/>
    <property type="evidence" value="ECO:0007669"/>
    <property type="project" value="InterPro"/>
</dbReference>
<dbReference type="OrthoDB" id="277398at2759"/>
<dbReference type="NCBIfam" id="NF002018">
    <property type="entry name" value="PRK00823.1-3"/>
    <property type="match status" value="1"/>
</dbReference>
<dbReference type="PANTHER" id="PTHR12599:SF0">
    <property type="entry name" value="PTERIN-4-ALPHA-CARBINOLAMINE DEHYDRATASE"/>
    <property type="match status" value="1"/>
</dbReference>
<dbReference type="EMBL" id="JAGRRH010000014">
    <property type="protein sequence ID" value="KAG7358803.1"/>
    <property type="molecule type" value="Genomic_DNA"/>
</dbReference>
<sequence>MLHRMVNGTKSWTLTKEFSQSMAMRGFATKMSDDAVNGKSAITKTFYFADFNQAWSFMSRTALLAEKMDHHPEWFNVYNRVEITLTTHDCDGVSEKDIAMANAMEEYASGLMPFGANGNNE</sequence>
<dbReference type="Pfam" id="PF01329">
    <property type="entry name" value="Pterin_4a"/>
    <property type="match status" value="1"/>
</dbReference>
<reference evidence="2" key="1">
    <citation type="journal article" date="2021" name="Sci. Rep.">
        <title>Diploid genomic architecture of Nitzschia inconspicua, an elite biomass production diatom.</title>
        <authorList>
            <person name="Oliver A."/>
            <person name="Podell S."/>
            <person name="Pinowska A."/>
            <person name="Traller J.C."/>
            <person name="Smith S.R."/>
            <person name="McClure R."/>
            <person name="Beliaev A."/>
            <person name="Bohutskyi P."/>
            <person name="Hill E.A."/>
            <person name="Rabines A."/>
            <person name="Zheng H."/>
            <person name="Allen L.Z."/>
            <person name="Kuo A."/>
            <person name="Grigoriev I.V."/>
            <person name="Allen A.E."/>
            <person name="Hazlebeck D."/>
            <person name="Allen E.E."/>
        </authorList>
    </citation>
    <scope>NUCLEOTIDE SEQUENCE</scope>
    <source>
        <strain evidence="2">Hildebrandi</strain>
    </source>
</reference>
<name>A0A9K3LC41_9STRA</name>
<dbReference type="HAMAP" id="MF_00434">
    <property type="entry name" value="Pterin_4_alpha"/>
    <property type="match status" value="1"/>
</dbReference>
<dbReference type="CDD" id="cd00914">
    <property type="entry name" value="PCD_DCoH_subfamily_b"/>
    <property type="match status" value="1"/>
</dbReference>
<keyword evidence="3" id="KW-1185">Reference proteome</keyword>
<evidence type="ECO:0000313" key="3">
    <source>
        <dbReference type="Proteomes" id="UP000693970"/>
    </source>
</evidence>
<dbReference type="InterPro" id="IPR001533">
    <property type="entry name" value="Pterin_deHydtase"/>
</dbReference>
<protein>
    <recommendedName>
        <fullName evidence="1">4-alpha-hydroxy-tetrahydropterin dehydratase</fullName>
    </recommendedName>
</protein>
<proteinExistence type="inferred from homology"/>
<organism evidence="2 3">
    <name type="scientific">Nitzschia inconspicua</name>
    <dbReference type="NCBI Taxonomy" id="303405"/>
    <lineage>
        <taxon>Eukaryota</taxon>
        <taxon>Sar</taxon>
        <taxon>Stramenopiles</taxon>
        <taxon>Ochrophyta</taxon>
        <taxon>Bacillariophyta</taxon>
        <taxon>Bacillariophyceae</taxon>
        <taxon>Bacillariophycidae</taxon>
        <taxon>Bacillariales</taxon>
        <taxon>Bacillariaceae</taxon>
        <taxon>Nitzschia</taxon>
    </lineage>
</organism>